<dbReference type="Proteomes" id="UP001160148">
    <property type="component" value="Unassembled WGS sequence"/>
</dbReference>
<keyword evidence="2" id="KW-1185">Reference proteome</keyword>
<evidence type="ECO:0000313" key="2">
    <source>
        <dbReference type="Proteomes" id="UP001160148"/>
    </source>
</evidence>
<sequence>MCWLNVSLRPIVTPKYLACFDQLTGWLSMVRGGMWVVLERPKRTPTVLVGFILIRYLWNQLDARLSWCCSCMVARLGFLLLVKNIVSSAKSERLALGVVGMSLMYVKYSVGERQEP</sequence>
<dbReference type="EMBL" id="CARXXK010000002">
    <property type="protein sequence ID" value="CAI6358359.1"/>
    <property type="molecule type" value="Genomic_DNA"/>
</dbReference>
<organism evidence="1 2">
    <name type="scientific">Macrosiphum euphorbiae</name>
    <name type="common">potato aphid</name>
    <dbReference type="NCBI Taxonomy" id="13131"/>
    <lineage>
        <taxon>Eukaryota</taxon>
        <taxon>Metazoa</taxon>
        <taxon>Ecdysozoa</taxon>
        <taxon>Arthropoda</taxon>
        <taxon>Hexapoda</taxon>
        <taxon>Insecta</taxon>
        <taxon>Pterygota</taxon>
        <taxon>Neoptera</taxon>
        <taxon>Paraneoptera</taxon>
        <taxon>Hemiptera</taxon>
        <taxon>Sternorrhyncha</taxon>
        <taxon>Aphidomorpha</taxon>
        <taxon>Aphidoidea</taxon>
        <taxon>Aphididae</taxon>
        <taxon>Macrosiphini</taxon>
        <taxon>Macrosiphum</taxon>
    </lineage>
</organism>
<name>A0AAV0WRT4_9HEMI</name>
<comment type="caution">
    <text evidence="1">The sequence shown here is derived from an EMBL/GenBank/DDBJ whole genome shotgun (WGS) entry which is preliminary data.</text>
</comment>
<protein>
    <submittedName>
        <fullName evidence="1">Uncharacterized protein</fullName>
    </submittedName>
</protein>
<evidence type="ECO:0000313" key="1">
    <source>
        <dbReference type="EMBL" id="CAI6358359.1"/>
    </source>
</evidence>
<dbReference type="AlphaFoldDB" id="A0AAV0WRT4"/>
<reference evidence="1 2" key="1">
    <citation type="submission" date="2023-01" db="EMBL/GenBank/DDBJ databases">
        <authorList>
            <person name="Whitehead M."/>
        </authorList>
    </citation>
    <scope>NUCLEOTIDE SEQUENCE [LARGE SCALE GENOMIC DNA]</scope>
</reference>
<gene>
    <name evidence="1" type="ORF">MEUPH1_LOCUS13882</name>
</gene>
<accession>A0AAV0WRT4</accession>
<proteinExistence type="predicted"/>